<dbReference type="AlphaFoldDB" id="A0A412YL99"/>
<evidence type="ECO:0000313" key="2">
    <source>
        <dbReference type="Proteomes" id="UP000283850"/>
    </source>
</evidence>
<comment type="caution">
    <text evidence="1">The sequence shown here is derived from an EMBL/GenBank/DDBJ whole genome shotgun (WGS) entry which is preliminary data.</text>
</comment>
<gene>
    <name evidence="1" type="ORF">DWW10_00400</name>
</gene>
<proteinExistence type="predicted"/>
<reference evidence="1 2" key="1">
    <citation type="submission" date="2018-08" db="EMBL/GenBank/DDBJ databases">
        <title>A genome reference for cultivated species of the human gut microbiota.</title>
        <authorList>
            <person name="Zou Y."/>
            <person name="Xue W."/>
            <person name="Luo G."/>
        </authorList>
    </citation>
    <scope>NUCLEOTIDE SEQUENCE [LARGE SCALE GENOMIC DNA]</scope>
    <source>
        <strain evidence="1 2">AF14-32</strain>
    </source>
</reference>
<name>A0A412YL99_9BACE</name>
<dbReference type="EMBL" id="QRZF01000001">
    <property type="protein sequence ID" value="RGV58142.1"/>
    <property type="molecule type" value="Genomic_DNA"/>
</dbReference>
<dbReference type="Proteomes" id="UP000283850">
    <property type="component" value="Unassembled WGS sequence"/>
</dbReference>
<protein>
    <submittedName>
        <fullName evidence="1">Uncharacterized protein</fullName>
    </submittedName>
</protein>
<accession>A0A412YL99</accession>
<organism evidence="1 2">
    <name type="scientific">Bacteroides intestinalis</name>
    <dbReference type="NCBI Taxonomy" id="329854"/>
    <lineage>
        <taxon>Bacteria</taxon>
        <taxon>Pseudomonadati</taxon>
        <taxon>Bacteroidota</taxon>
        <taxon>Bacteroidia</taxon>
        <taxon>Bacteroidales</taxon>
        <taxon>Bacteroidaceae</taxon>
        <taxon>Bacteroides</taxon>
    </lineage>
</organism>
<evidence type="ECO:0000313" key="1">
    <source>
        <dbReference type="EMBL" id="RGV58142.1"/>
    </source>
</evidence>
<sequence length="62" mass="7167">MNKIKNKRFRKGYVKIVLLRKKILKKGDFSVSIGVYLVEKLCIGALNGNERSLSWKRSLNTL</sequence>